<name>A0ABU9TV49_9GAMM</name>
<comment type="caution">
    <text evidence="1">The sequence shown here is derived from an EMBL/GenBank/DDBJ whole genome shotgun (WGS) entry which is preliminary data.</text>
</comment>
<gene>
    <name evidence="1" type="ORF">WNY58_14525</name>
</gene>
<dbReference type="RefSeq" id="WP_067984933.1">
    <property type="nucleotide sequence ID" value="NZ_CAXBCE010000004.1"/>
</dbReference>
<dbReference type="EMBL" id="JBBMRA010000016">
    <property type="protein sequence ID" value="MEM5537602.1"/>
    <property type="molecule type" value="Genomic_DNA"/>
</dbReference>
<dbReference type="Proteomes" id="UP001449225">
    <property type="component" value="Unassembled WGS sequence"/>
</dbReference>
<organism evidence="1 2">
    <name type="scientific">Neptuniibacter pectenicola</name>
    <dbReference type="NCBI Taxonomy" id="1806669"/>
    <lineage>
        <taxon>Bacteria</taxon>
        <taxon>Pseudomonadati</taxon>
        <taxon>Pseudomonadota</taxon>
        <taxon>Gammaproteobacteria</taxon>
        <taxon>Oceanospirillales</taxon>
        <taxon>Oceanospirillaceae</taxon>
        <taxon>Neptuniibacter</taxon>
    </lineage>
</organism>
<protein>
    <submittedName>
        <fullName evidence="1">Uncharacterized protein</fullName>
    </submittedName>
</protein>
<proteinExistence type="predicted"/>
<sequence>MKFVTTDSKVKCIRENAGQELHIAEFDIDVNQVAPHVAAVLSSAEINELEEWLAARDTLQTHLATRPNEKNIIGILPELMYQATQAVNELGYIDQQVRKDLLKRASELTAVLNGIRVVDEKRPAQINRVGKTETLKEKLDMLKKQL</sequence>
<keyword evidence="2" id="KW-1185">Reference proteome</keyword>
<evidence type="ECO:0000313" key="1">
    <source>
        <dbReference type="EMBL" id="MEM5537602.1"/>
    </source>
</evidence>
<reference evidence="1 2" key="1">
    <citation type="submission" date="2024-03" db="EMBL/GenBank/DDBJ databases">
        <title>Community enrichment and isolation of bacterial strains for fucoidan degradation.</title>
        <authorList>
            <person name="Sichert A."/>
        </authorList>
    </citation>
    <scope>NUCLEOTIDE SEQUENCE [LARGE SCALE GENOMIC DNA]</scope>
    <source>
        <strain evidence="1 2">AS76</strain>
    </source>
</reference>
<evidence type="ECO:0000313" key="2">
    <source>
        <dbReference type="Proteomes" id="UP001449225"/>
    </source>
</evidence>
<accession>A0ABU9TV49</accession>